<evidence type="ECO:0000256" key="3">
    <source>
        <dbReference type="ARBA" id="ARBA00012756"/>
    </source>
</evidence>
<proteinExistence type="inferred from homology"/>
<dbReference type="Gene3D" id="2.60.120.260">
    <property type="entry name" value="Galactose-binding domain-like"/>
    <property type="match status" value="1"/>
</dbReference>
<dbReference type="InterPro" id="IPR008979">
    <property type="entry name" value="Galactose-bd-like_sf"/>
</dbReference>
<dbReference type="Pfam" id="PF02140">
    <property type="entry name" value="SUEL_Lectin"/>
    <property type="match status" value="1"/>
</dbReference>
<evidence type="ECO:0000313" key="12">
    <source>
        <dbReference type="Proteomes" id="UP000827721"/>
    </source>
</evidence>
<dbReference type="Gene3D" id="3.20.20.80">
    <property type="entry name" value="Glycosidases"/>
    <property type="match status" value="1"/>
</dbReference>
<dbReference type="InterPro" id="IPR017853">
    <property type="entry name" value="GH"/>
</dbReference>
<evidence type="ECO:0000256" key="6">
    <source>
        <dbReference type="ARBA" id="ARBA00023295"/>
    </source>
</evidence>
<feature type="chain" id="PRO_5045513795" description="Beta-galactosidase" evidence="9">
    <location>
        <begin position="25"/>
        <end position="844"/>
    </location>
</feature>
<dbReference type="Proteomes" id="UP000827721">
    <property type="component" value="Unassembled WGS sequence"/>
</dbReference>
<dbReference type="PRINTS" id="PR00742">
    <property type="entry name" value="GLHYDRLASE35"/>
</dbReference>
<dbReference type="InterPro" id="IPR031330">
    <property type="entry name" value="Gly_Hdrlase_35_cat"/>
</dbReference>
<dbReference type="InterPro" id="IPR019801">
    <property type="entry name" value="Glyco_hydro_35_CS"/>
</dbReference>
<comment type="catalytic activity">
    <reaction evidence="1 7">
        <text>Hydrolysis of terminal non-reducing beta-D-galactose residues in beta-D-galactosides.</text>
        <dbReference type="EC" id="3.2.1.23"/>
    </reaction>
</comment>
<dbReference type="InterPro" id="IPR001944">
    <property type="entry name" value="Glycoside_Hdrlase_35"/>
</dbReference>
<protein>
    <recommendedName>
        <fullName evidence="3 7">Beta-galactosidase</fullName>
        <ecNumber evidence="3 7">3.2.1.23</ecNumber>
    </recommendedName>
</protein>
<evidence type="ECO:0000313" key="11">
    <source>
        <dbReference type="EMBL" id="KAH7574895.1"/>
    </source>
</evidence>
<dbReference type="Gene3D" id="2.60.120.740">
    <property type="match status" value="1"/>
</dbReference>
<name>A0ABQ8IDZ7_9ROSI</name>
<dbReference type="InterPro" id="IPR000922">
    <property type="entry name" value="Lectin_gal-bd_dom"/>
</dbReference>
<evidence type="ECO:0000256" key="4">
    <source>
        <dbReference type="ARBA" id="ARBA00022729"/>
    </source>
</evidence>
<evidence type="ECO:0000259" key="10">
    <source>
        <dbReference type="PROSITE" id="PS50228"/>
    </source>
</evidence>
<dbReference type="EC" id="3.2.1.23" evidence="3 7"/>
<evidence type="ECO:0000256" key="8">
    <source>
        <dbReference type="RuleBase" id="RU003679"/>
    </source>
</evidence>
<gene>
    <name evidence="11" type="ORF">JRO89_XS02G0018600</name>
</gene>
<dbReference type="CDD" id="cd22842">
    <property type="entry name" value="Gal_Rha_Lectin_BGal"/>
    <property type="match status" value="1"/>
</dbReference>
<dbReference type="SUPFAM" id="SSF49785">
    <property type="entry name" value="Galactose-binding domain-like"/>
    <property type="match status" value="2"/>
</dbReference>
<reference evidence="11 12" key="1">
    <citation type="submission" date="2021-02" db="EMBL/GenBank/DDBJ databases">
        <title>Plant Genome Project.</title>
        <authorList>
            <person name="Zhang R.-G."/>
        </authorList>
    </citation>
    <scope>NUCLEOTIDE SEQUENCE [LARGE SCALE GENOMIC DNA]</scope>
    <source>
        <tissue evidence="11">Leaves</tissue>
    </source>
</reference>
<feature type="signal peptide" evidence="9">
    <location>
        <begin position="1"/>
        <end position="24"/>
    </location>
</feature>
<evidence type="ECO:0000256" key="9">
    <source>
        <dbReference type="SAM" id="SignalP"/>
    </source>
</evidence>
<comment type="caution">
    <text evidence="11">The sequence shown here is derived from an EMBL/GenBank/DDBJ whole genome shotgun (WGS) entry which is preliminary data.</text>
</comment>
<keyword evidence="5 7" id="KW-0378">Hydrolase</keyword>
<dbReference type="PROSITE" id="PS50228">
    <property type="entry name" value="SUEL_LECTIN"/>
    <property type="match status" value="1"/>
</dbReference>
<dbReference type="PROSITE" id="PS01182">
    <property type="entry name" value="GLYCOSYL_HYDROL_F35"/>
    <property type="match status" value="1"/>
</dbReference>
<comment type="similarity">
    <text evidence="2 8">Belongs to the glycosyl hydrolase 35 family.</text>
</comment>
<evidence type="ECO:0000256" key="5">
    <source>
        <dbReference type="ARBA" id="ARBA00022801"/>
    </source>
</evidence>
<dbReference type="InterPro" id="IPR041392">
    <property type="entry name" value="GHD"/>
</dbReference>
<keyword evidence="4 9" id="KW-0732">Signal</keyword>
<dbReference type="InterPro" id="IPR043159">
    <property type="entry name" value="Lectin_gal-bd_sf"/>
</dbReference>
<dbReference type="EMBL" id="JAFEMO010000002">
    <property type="protein sequence ID" value="KAH7574895.1"/>
    <property type="molecule type" value="Genomic_DNA"/>
</dbReference>
<dbReference type="Pfam" id="PF17834">
    <property type="entry name" value="GHD"/>
    <property type="match status" value="1"/>
</dbReference>
<keyword evidence="12" id="KW-1185">Reference proteome</keyword>
<dbReference type="InterPro" id="IPR048913">
    <property type="entry name" value="BetaGal_gal-bd"/>
</dbReference>
<dbReference type="SUPFAM" id="SSF51445">
    <property type="entry name" value="(Trans)glycosidases"/>
    <property type="match status" value="1"/>
</dbReference>
<sequence length="844" mass="94752">MAETSRYLLFFVVLSLLSVSFSVAKKTTTKGVTYDGRSLIVNGRRELIFSGAIHYPRSTPSQWAELISKAKRGGLNTIETYVFWNVHEAIQGQFNFEGQNDLVKFIKMIQEQDMHVIIRLGPFIQAEWNNGGLPYWLREIPGIIFRSDNAPFKTEMQKWISKIMDMLKEEKLFSPQGGPIILAQIENEYNTIQLAYRELGNSYIQWAANLALSFDVGVPWVMCKQYDAPDPVINTCNGRHCGDTFPGPNRPNKPSLWTENWTAQFRVFGDPPSQRAAEDIAFAVSRFFSKNGTLTNYYMYHGGTNFGRTAAHFVTTRYYDEAPLDEFGMQREPKWGHLKDMHRALNLCKRSLLSGVPRVEKLGVDLEARIYEGPGMCAAFLANNATTRPITVKFRGTDIYLPSKSISILPDCKTVVFNSQSASPDIYELCIVSQHNARNFVRASSSHKKELTWKTYKEVQPTFDTLTKKNKNPLELFSLTKDTTDYAWYSTSVELSWRDLPFKQNIKPVLVVASLGHALMAFVNGKYVGTAHGNHVEKSFVLEKPVELVAGVNHIVLLGMTVGFPDSGAYMEKRFAGPRSVEILGLNTGTLDLTNNEWGHQVGLDGEKVRVYTQGGSHRVKWTALEKVRPALSWYKTYFDPPKGDEPVALKMNNMGKGMIWINGKSIGRHWMSFLSPLGQPTQSEYHIPRSYLKPSDNLLVILEEEEGVRPEDIEVVTVNRDTICSYIQEGSPAPVTDWEIKANVFRQVGDGKTVSQLKCPISKEIVAVEFASFGNPIGSCGSYMHGDCNSSISKKVVEQLCLGKNSCVIPVDRAVLDDKKSDACADTRQILAVQVKCAAVDEK</sequence>
<accession>A0ABQ8IDZ7</accession>
<evidence type="ECO:0000256" key="7">
    <source>
        <dbReference type="RuleBase" id="RU000675"/>
    </source>
</evidence>
<keyword evidence="6 7" id="KW-0326">Glycosidase</keyword>
<organism evidence="11 12">
    <name type="scientific">Xanthoceras sorbifolium</name>
    <dbReference type="NCBI Taxonomy" id="99658"/>
    <lineage>
        <taxon>Eukaryota</taxon>
        <taxon>Viridiplantae</taxon>
        <taxon>Streptophyta</taxon>
        <taxon>Embryophyta</taxon>
        <taxon>Tracheophyta</taxon>
        <taxon>Spermatophyta</taxon>
        <taxon>Magnoliopsida</taxon>
        <taxon>eudicotyledons</taxon>
        <taxon>Gunneridae</taxon>
        <taxon>Pentapetalae</taxon>
        <taxon>rosids</taxon>
        <taxon>malvids</taxon>
        <taxon>Sapindales</taxon>
        <taxon>Sapindaceae</taxon>
        <taxon>Xanthoceroideae</taxon>
        <taxon>Xanthoceras</taxon>
    </lineage>
</organism>
<dbReference type="PANTHER" id="PTHR23421">
    <property type="entry name" value="BETA-GALACTOSIDASE RELATED"/>
    <property type="match status" value="1"/>
</dbReference>
<evidence type="ECO:0000256" key="1">
    <source>
        <dbReference type="ARBA" id="ARBA00001412"/>
    </source>
</evidence>
<dbReference type="Pfam" id="PF21467">
    <property type="entry name" value="BetaGal_gal-bd"/>
    <property type="match status" value="1"/>
</dbReference>
<feature type="domain" description="SUEL-type lectin" evidence="10">
    <location>
        <begin position="757"/>
        <end position="839"/>
    </location>
</feature>
<evidence type="ECO:0000256" key="2">
    <source>
        <dbReference type="ARBA" id="ARBA00009809"/>
    </source>
</evidence>
<dbReference type="Pfam" id="PF01301">
    <property type="entry name" value="Glyco_hydro_35"/>
    <property type="match status" value="1"/>
</dbReference>